<keyword evidence="2" id="KW-0732">Signal</keyword>
<evidence type="ECO:0000256" key="1">
    <source>
        <dbReference type="HAMAP-Rule" id="MF_00775"/>
    </source>
</evidence>
<keyword evidence="4" id="KW-1185">Reference proteome</keyword>
<dbReference type="Gene3D" id="2.40.160.20">
    <property type="match status" value="1"/>
</dbReference>
<sequence>MKKRINASLIVIAIALLMTNTANAQKLASEFLYKITLSIDTPFDIGKIPIGRRTIYPIKGGSFEGPKLKGKVRAFGADWILRLDSLTSKLDVRLLLETDDGQLISNSYSGIIYKKPDGTSYWRITPIFETSSKKYEWLNYLLGVGVGSFSDGGVTYNVFEIK</sequence>
<dbReference type="PANTHER" id="PTHR37315:SF1">
    <property type="entry name" value="UPF0311 PROTEIN BLR7842"/>
    <property type="match status" value="1"/>
</dbReference>
<proteinExistence type="inferred from homology"/>
<evidence type="ECO:0000313" key="4">
    <source>
        <dbReference type="Proteomes" id="UP001202248"/>
    </source>
</evidence>
<evidence type="ECO:0000313" key="3">
    <source>
        <dbReference type="EMBL" id="MCH5598095.1"/>
    </source>
</evidence>
<dbReference type="EMBL" id="JAKWBL010000001">
    <property type="protein sequence ID" value="MCH5598095.1"/>
    <property type="molecule type" value="Genomic_DNA"/>
</dbReference>
<organism evidence="3 4">
    <name type="scientific">Niabella ginsengisoli</name>
    <dbReference type="NCBI Taxonomy" id="522298"/>
    <lineage>
        <taxon>Bacteria</taxon>
        <taxon>Pseudomonadati</taxon>
        <taxon>Bacteroidota</taxon>
        <taxon>Chitinophagia</taxon>
        <taxon>Chitinophagales</taxon>
        <taxon>Chitinophagaceae</taxon>
        <taxon>Niabella</taxon>
    </lineage>
</organism>
<dbReference type="PANTHER" id="PTHR37315">
    <property type="entry name" value="UPF0311 PROTEIN BLR7842"/>
    <property type="match status" value="1"/>
</dbReference>
<name>A0ABS9SIB6_9BACT</name>
<dbReference type="HAMAP" id="MF_00775">
    <property type="entry name" value="UPF0311"/>
    <property type="match status" value="1"/>
</dbReference>
<accession>A0ABS9SIB6</accession>
<reference evidence="3 4" key="1">
    <citation type="submission" date="2022-02" db="EMBL/GenBank/DDBJ databases">
        <authorList>
            <person name="Min J."/>
        </authorList>
    </citation>
    <scope>NUCLEOTIDE SEQUENCE [LARGE SCALE GENOMIC DNA]</scope>
    <source>
        <strain evidence="3 4">GR10-1</strain>
    </source>
</reference>
<protein>
    <recommendedName>
        <fullName evidence="1">UPF0311 protein MKP09_09325</fullName>
    </recommendedName>
</protein>
<gene>
    <name evidence="3" type="ORF">MKP09_09325</name>
</gene>
<evidence type="ECO:0000256" key="2">
    <source>
        <dbReference type="SAM" id="SignalP"/>
    </source>
</evidence>
<dbReference type="InterPro" id="IPR020915">
    <property type="entry name" value="UPF0311"/>
</dbReference>
<comment type="similarity">
    <text evidence="1">Belongs to the UPF0311 family.</text>
</comment>
<feature type="chain" id="PRO_5047174603" description="UPF0311 protein MKP09_09325" evidence="2">
    <location>
        <begin position="25"/>
        <end position="162"/>
    </location>
</feature>
<dbReference type="Proteomes" id="UP001202248">
    <property type="component" value="Unassembled WGS sequence"/>
</dbReference>
<feature type="signal peptide" evidence="2">
    <location>
        <begin position="1"/>
        <end position="24"/>
    </location>
</feature>
<dbReference type="Pfam" id="PF11578">
    <property type="entry name" value="DUF3237"/>
    <property type="match status" value="1"/>
</dbReference>
<comment type="caution">
    <text evidence="3">The sequence shown here is derived from an EMBL/GenBank/DDBJ whole genome shotgun (WGS) entry which is preliminary data.</text>
</comment>
<dbReference type="RefSeq" id="WP_240827443.1">
    <property type="nucleotide sequence ID" value="NZ_JAKWBL010000001.1"/>
</dbReference>